<name>A0ABU6NVC3_9BACI</name>
<evidence type="ECO:0000256" key="1">
    <source>
        <dbReference type="SAM" id="MobiDB-lite"/>
    </source>
</evidence>
<reference evidence="3 4" key="1">
    <citation type="submission" date="2023-03" db="EMBL/GenBank/DDBJ databases">
        <title>Bacillus Genome Sequencing.</title>
        <authorList>
            <person name="Dunlap C."/>
        </authorList>
    </citation>
    <scope>NUCLEOTIDE SEQUENCE [LARGE SCALE GENOMIC DNA]</scope>
    <source>
        <strain evidence="3 4">NRS-1717</strain>
    </source>
</reference>
<keyword evidence="2" id="KW-1133">Transmembrane helix</keyword>
<feature type="transmembrane region" description="Helical" evidence="2">
    <location>
        <begin position="12"/>
        <end position="31"/>
    </location>
</feature>
<comment type="caution">
    <text evidence="3">The sequence shown here is derived from an EMBL/GenBank/DDBJ whole genome shotgun (WGS) entry which is preliminary data.</text>
</comment>
<dbReference type="EMBL" id="JARTFS010000005">
    <property type="protein sequence ID" value="MED4401091.1"/>
    <property type="molecule type" value="Genomic_DNA"/>
</dbReference>
<evidence type="ECO:0000256" key="2">
    <source>
        <dbReference type="SAM" id="Phobius"/>
    </source>
</evidence>
<dbReference type="Gene3D" id="3.30.70.60">
    <property type="match status" value="1"/>
</dbReference>
<dbReference type="Proteomes" id="UP001342826">
    <property type="component" value="Unassembled WGS sequence"/>
</dbReference>
<keyword evidence="4" id="KW-1185">Reference proteome</keyword>
<feature type="region of interest" description="Disordered" evidence="1">
    <location>
        <begin position="111"/>
        <end position="133"/>
    </location>
</feature>
<organism evidence="3 4">
    <name type="scientific">Metabacillus fastidiosus</name>
    <dbReference type="NCBI Taxonomy" id="1458"/>
    <lineage>
        <taxon>Bacteria</taxon>
        <taxon>Bacillati</taxon>
        <taxon>Bacillota</taxon>
        <taxon>Bacilli</taxon>
        <taxon>Bacillales</taxon>
        <taxon>Bacillaceae</taxon>
        <taxon>Metabacillus</taxon>
    </lineage>
</organism>
<evidence type="ECO:0000313" key="4">
    <source>
        <dbReference type="Proteomes" id="UP001342826"/>
    </source>
</evidence>
<accession>A0ABU6NVC3</accession>
<proteinExistence type="predicted"/>
<protein>
    <recommendedName>
        <fullName evidence="5">Pilus assembly protein PilO</fullName>
    </recommendedName>
</protein>
<keyword evidence="2" id="KW-0812">Transmembrane</keyword>
<dbReference type="RefSeq" id="WP_327999064.1">
    <property type="nucleotide sequence ID" value="NZ_JARTFS010000005.1"/>
</dbReference>
<keyword evidence="2" id="KW-0472">Membrane</keyword>
<sequence>MKIQLSKNHYIILILSVALIGLLYAGAYFLYLQPVKQRINEETSSIQSLDEKLTSLSTEEGKPVVNSYSLQQRLPVKPLTEQFVLDLEKAEIISNSKIILAEFAEDGQALQSEEQSSVEDTDQKEGAPTAAPEGMKQLTVRLEVISNNYYDMKTFIEEIEKQLRITKVEQLSFEGPEEIVSLDQKIEPITYELRLITYYIPSLTDLEKESPAIDSPVPSMKNNPLTPYIREKTDEES</sequence>
<gene>
    <name evidence="3" type="ORF">P9271_07055</name>
</gene>
<feature type="region of interest" description="Disordered" evidence="1">
    <location>
        <begin position="210"/>
        <end position="237"/>
    </location>
</feature>
<evidence type="ECO:0008006" key="5">
    <source>
        <dbReference type="Google" id="ProtNLM"/>
    </source>
</evidence>
<evidence type="ECO:0000313" key="3">
    <source>
        <dbReference type="EMBL" id="MED4401091.1"/>
    </source>
</evidence>
<dbReference type="InterPro" id="IPR014717">
    <property type="entry name" value="Transl_elong_EF1B/ribsomal_bS6"/>
</dbReference>